<organism evidence="1 2">
    <name type="scientific">Nonomuraea helvata</name>
    <dbReference type="NCBI Taxonomy" id="37484"/>
    <lineage>
        <taxon>Bacteria</taxon>
        <taxon>Bacillati</taxon>
        <taxon>Actinomycetota</taxon>
        <taxon>Actinomycetes</taxon>
        <taxon>Streptosporangiales</taxon>
        <taxon>Streptosporangiaceae</taxon>
        <taxon>Nonomuraea</taxon>
    </lineage>
</organism>
<protein>
    <recommendedName>
        <fullName evidence="3">RNA polymerase subunit sigma</fullName>
    </recommendedName>
</protein>
<gene>
    <name evidence="1" type="ORF">ACFFSA_10870</name>
</gene>
<reference evidence="1 2" key="1">
    <citation type="submission" date="2024-09" db="EMBL/GenBank/DDBJ databases">
        <authorList>
            <person name="Sun Q."/>
            <person name="Mori K."/>
        </authorList>
    </citation>
    <scope>NUCLEOTIDE SEQUENCE [LARGE SCALE GENOMIC DNA]</scope>
    <source>
        <strain evidence="1 2">JCM 3143</strain>
    </source>
</reference>
<proteinExistence type="predicted"/>
<dbReference type="RefSeq" id="WP_344988412.1">
    <property type="nucleotide sequence ID" value="NZ_BAAAXV010000002.1"/>
</dbReference>
<evidence type="ECO:0000313" key="1">
    <source>
        <dbReference type="EMBL" id="MFB9623579.1"/>
    </source>
</evidence>
<dbReference type="InterPro" id="IPR052704">
    <property type="entry name" value="ECF_Sigma-70_Domain"/>
</dbReference>
<comment type="caution">
    <text evidence="1">The sequence shown here is derived from an EMBL/GenBank/DDBJ whole genome shotgun (WGS) entry which is preliminary data.</text>
</comment>
<dbReference type="Gene3D" id="3.10.450.50">
    <property type="match status" value="1"/>
</dbReference>
<keyword evidence="2" id="KW-1185">Reference proteome</keyword>
<dbReference type="InterPro" id="IPR013325">
    <property type="entry name" value="RNA_pol_sigma_r2"/>
</dbReference>
<evidence type="ECO:0008006" key="3">
    <source>
        <dbReference type="Google" id="ProtNLM"/>
    </source>
</evidence>
<dbReference type="SUPFAM" id="SSF88946">
    <property type="entry name" value="Sigma2 domain of RNA polymerase sigma factors"/>
    <property type="match status" value="1"/>
</dbReference>
<dbReference type="PANTHER" id="PTHR30173:SF43">
    <property type="entry name" value="ECF RNA POLYMERASE SIGMA FACTOR SIGI-RELATED"/>
    <property type="match status" value="1"/>
</dbReference>
<name>A0ABV5RVW7_9ACTN</name>
<sequence>MTEVSAGTLAEMLDERRHLLEIATWMFGSETTADRIVQETYRRWYALGEDERAGIAVPRAWLTRVAGSICLDLLAAAPAPAPSGTPQLGTTGAPATTPAQALRREPITGLAHQQAGSDRAMPARHDRVARRFAAACEAGDTAALRAVLAADAMVVSDGGGKLRAAVRPTYGADAIARFLTALLTGRPGTEVAVEPVNGRTGLVLRQAGRAVAVAGVSVAGAKVTAVWIVLNPDKLQRWHRP</sequence>
<dbReference type="Proteomes" id="UP001589532">
    <property type="component" value="Unassembled WGS sequence"/>
</dbReference>
<dbReference type="PANTHER" id="PTHR30173">
    <property type="entry name" value="SIGMA 19 FACTOR"/>
    <property type="match status" value="1"/>
</dbReference>
<evidence type="ECO:0000313" key="2">
    <source>
        <dbReference type="Proteomes" id="UP001589532"/>
    </source>
</evidence>
<dbReference type="InterPro" id="IPR032710">
    <property type="entry name" value="NTF2-like_dom_sf"/>
</dbReference>
<dbReference type="EMBL" id="JBHMBW010000008">
    <property type="protein sequence ID" value="MFB9623579.1"/>
    <property type="molecule type" value="Genomic_DNA"/>
</dbReference>
<accession>A0ABV5RVW7</accession>
<dbReference type="SUPFAM" id="SSF54427">
    <property type="entry name" value="NTF2-like"/>
    <property type="match status" value="1"/>
</dbReference>